<dbReference type="InterPro" id="IPR036942">
    <property type="entry name" value="Beta-barrel_TonB_sf"/>
</dbReference>
<proteinExistence type="inferred from homology"/>
<dbReference type="Proteomes" id="UP001165444">
    <property type="component" value="Unassembled WGS sequence"/>
</dbReference>
<dbReference type="InterPro" id="IPR023996">
    <property type="entry name" value="TonB-dep_OMP_SusC/RagA"/>
</dbReference>
<evidence type="ECO:0000259" key="8">
    <source>
        <dbReference type="SMART" id="SM00965"/>
    </source>
</evidence>
<keyword evidence="5 7" id="KW-0472">Membrane</keyword>
<dbReference type="SMART" id="SM00965">
    <property type="entry name" value="STN"/>
    <property type="match status" value="1"/>
</dbReference>
<keyword evidence="4 7" id="KW-0812">Transmembrane</keyword>
<protein>
    <submittedName>
        <fullName evidence="9">TonB-dependent receptor</fullName>
    </submittedName>
</protein>
<comment type="subcellular location">
    <subcellularLocation>
        <location evidence="1 7">Cell outer membrane</location>
        <topology evidence="1 7">Multi-pass membrane protein</topology>
    </subcellularLocation>
</comment>
<dbReference type="InterPro" id="IPR039426">
    <property type="entry name" value="TonB-dep_rcpt-like"/>
</dbReference>
<dbReference type="SUPFAM" id="SSF49464">
    <property type="entry name" value="Carboxypeptidase regulatory domain-like"/>
    <property type="match status" value="1"/>
</dbReference>
<keyword evidence="9" id="KW-0675">Receptor</keyword>
<dbReference type="InterPro" id="IPR008969">
    <property type="entry name" value="CarboxyPept-like_regulatory"/>
</dbReference>
<dbReference type="NCBIfam" id="TIGR04057">
    <property type="entry name" value="SusC_RagA_signa"/>
    <property type="match status" value="1"/>
</dbReference>
<dbReference type="InterPro" id="IPR012910">
    <property type="entry name" value="Plug_dom"/>
</dbReference>
<gene>
    <name evidence="9" type="ORF">MUN53_00855</name>
</gene>
<organism evidence="9 10">
    <name type="scientific">Parabacteroides faecalis</name>
    <dbReference type="NCBI Taxonomy" id="2924040"/>
    <lineage>
        <taxon>Bacteria</taxon>
        <taxon>Pseudomonadati</taxon>
        <taxon>Bacteroidota</taxon>
        <taxon>Bacteroidia</taxon>
        <taxon>Bacteroidales</taxon>
        <taxon>Tannerellaceae</taxon>
        <taxon>Parabacteroides</taxon>
    </lineage>
</organism>
<dbReference type="Gene3D" id="2.40.170.20">
    <property type="entry name" value="TonB-dependent receptor, beta-barrel domain"/>
    <property type="match status" value="1"/>
</dbReference>
<keyword evidence="2 7" id="KW-0813">Transport</keyword>
<dbReference type="Pfam" id="PF07715">
    <property type="entry name" value="Plug"/>
    <property type="match status" value="1"/>
</dbReference>
<evidence type="ECO:0000256" key="6">
    <source>
        <dbReference type="ARBA" id="ARBA00023237"/>
    </source>
</evidence>
<keyword evidence="10" id="KW-1185">Reference proteome</keyword>
<keyword evidence="6 7" id="KW-0998">Cell outer membrane</keyword>
<dbReference type="RefSeq" id="WP_243323020.1">
    <property type="nucleotide sequence ID" value="NZ_JAKZMM010000002.1"/>
</dbReference>
<evidence type="ECO:0000256" key="2">
    <source>
        <dbReference type="ARBA" id="ARBA00022448"/>
    </source>
</evidence>
<dbReference type="EMBL" id="JAKZMM010000002">
    <property type="protein sequence ID" value="MCJ2379184.1"/>
    <property type="molecule type" value="Genomic_DNA"/>
</dbReference>
<name>A0ABT0BWM1_9BACT</name>
<comment type="similarity">
    <text evidence="7">Belongs to the TonB-dependent receptor family.</text>
</comment>
<comment type="caution">
    <text evidence="9">The sequence shown here is derived from an EMBL/GenBank/DDBJ whole genome shotgun (WGS) entry which is preliminary data.</text>
</comment>
<dbReference type="PROSITE" id="PS52016">
    <property type="entry name" value="TONB_DEPENDENT_REC_3"/>
    <property type="match status" value="1"/>
</dbReference>
<dbReference type="Pfam" id="PF13715">
    <property type="entry name" value="CarbopepD_reg_2"/>
    <property type="match status" value="1"/>
</dbReference>
<dbReference type="Gene3D" id="2.60.40.1120">
    <property type="entry name" value="Carboxypeptidase-like, regulatory domain"/>
    <property type="match status" value="1"/>
</dbReference>
<feature type="domain" description="Secretin/TonB short N-terminal" evidence="8">
    <location>
        <begin position="72"/>
        <end position="123"/>
    </location>
</feature>
<dbReference type="SUPFAM" id="SSF56935">
    <property type="entry name" value="Porins"/>
    <property type="match status" value="1"/>
</dbReference>
<reference evidence="9 10" key="1">
    <citation type="submission" date="2022-03" db="EMBL/GenBank/DDBJ databases">
        <title>Parabacteroides sp. nov. isolated from swine feces.</title>
        <authorList>
            <person name="Bak J.E."/>
        </authorList>
    </citation>
    <scope>NUCLEOTIDE SEQUENCE [LARGE SCALE GENOMIC DNA]</scope>
    <source>
        <strain evidence="9 10">AGMB00274</strain>
    </source>
</reference>
<dbReference type="InterPro" id="IPR011662">
    <property type="entry name" value="Secretin/TonB_short_N"/>
</dbReference>
<keyword evidence="3 7" id="KW-1134">Transmembrane beta strand</keyword>
<evidence type="ECO:0000256" key="1">
    <source>
        <dbReference type="ARBA" id="ARBA00004571"/>
    </source>
</evidence>
<dbReference type="Gene3D" id="2.170.130.10">
    <property type="entry name" value="TonB-dependent receptor, plug domain"/>
    <property type="match status" value="1"/>
</dbReference>
<dbReference type="NCBIfam" id="TIGR04056">
    <property type="entry name" value="OMP_RagA_SusC"/>
    <property type="match status" value="1"/>
</dbReference>
<evidence type="ECO:0000256" key="5">
    <source>
        <dbReference type="ARBA" id="ARBA00023136"/>
    </source>
</evidence>
<dbReference type="InterPro" id="IPR023997">
    <property type="entry name" value="TonB-dep_OMP_SusC/RagA_CS"/>
</dbReference>
<accession>A0ABT0BWM1</accession>
<dbReference type="Pfam" id="PF07660">
    <property type="entry name" value="STN"/>
    <property type="match status" value="1"/>
</dbReference>
<evidence type="ECO:0000313" key="10">
    <source>
        <dbReference type="Proteomes" id="UP001165444"/>
    </source>
</evidence>
<evidence type="ECO:0000256" key="3">
    <source>
        <dbReference type="ARBA" id="ARBA00022452"/>
    </source>
</evidence>
<sequence length="1124" mass="124802">MNKKLIKVSNALSLTEFKHIFRLMKLTSLFGVLCVSSAFAINVNSQSLRVNIHANQKQAKEVIKQIEEQTDYLFVYNHDKVNLNNTVTIQANNETVAEVLNQMFAGTDIIYAMQGNNILLMQKDAVVQQSGKVVTGTIVDPSGMPVIGANVMVKGTTNGTITDMDGKFSLDIEEGATLQISYIGYANLEIKVGNQKTFSITLREDSQSLDELVVVGYGTTTKKEFTGSVSSFKLENSPIALSSNTNALESLKGNVSGLDIGATNSAGGQPSMQVRGQNSISGSNDPLIVVDGIIFMGNINDINPNDIASFDVLKDATSAAAYGSRSANGVIIITTKKGKTGKPVINLNVAGSMQNWHLKPKLLKGEQWLNMVRDKNKYEDYSFLFSQEKVNYEAGNEIDWLDESTRTGWMQDYQIAVSGAGDKMNYYMSASYTDNQGVVKGDDFSRMTVLGKINTNITDWLQIGVDAAYTHSDYSGIGANLTNAQILTPYDMLYRANSTQLEKYPNGQSEAVNPLWDVESGGVDDVDLRNNFRMNAFMLVKIPWLEGLSYRLNYAGNLDYRRVGQFYHENYFAPIGPYDDDSRYSITTQQNYLSVANGYVQNIKTTSWVIDNILNYKNSFGEHSIDLTAVATRDSKYVKDEKMTGSDFSTNGNTILGLNGLHYAKIQKWNNNNTKRRNIGYFGRISYSFSNTYYLTASYRRDGASVFGLQSKWGNFWAVGSAWRITNESFMKSINFLDDMKLKLSWGKNGNQGLDPYGTLSTVSTGSSGGIFYSFGNIGSPTYGIKQSVIGNTLLGWETTEAWNFGFESSWFNSRLFADLDIYFSKTYDQLFNRTIPVMTGFTTMKSSMGEVKNRGVEITLSSVNIQSKDWNWKTSLTFWLNRNKLTHLYGDDLNADGIEDDDIGNNLFIGHSIHSIYGYKQNGIVQTNDIEYMDANGVEAGTPKYVDINGDGLITVDDRVIIGNKDPRFKLSLGNTVSWKNLELYMLFTGTFGGNGYFQESNLPAYMAGGRSDFFSANNIYVPYWTAENPNNEYPAAWFSGDSKFLGLQSRSYVRLQDITISYIFKQPCIKKIGIDNLKVFFTGKNVLTITGWKGGDPELGNVLTSGAYPVSTTLSLGANISF</sequence>
<dbReference type="InterPro" id="IPR037066">
    <property type="entry name" value="Plug_dom_sf"/>
</dbReference>
<evidence type="ECO:0000256" key="7">
    <source>
        <dbReference type="PROSITE-ProRule" id="PRU01360"/>
    </source>
</evidence>
<evidence type="ECO:0000313" key="9">
    <source>
        <dbReference type="EMBL" id="MCJ2379184.1"/>
    </source>
</evidence>
<evidence type="ECO:0000256" key="4">
    <source>
        <dbReference type="ARBA" id="ARBA00022692"/>
    </source>
</evidence>